<dbReference type="PROSITE" id="PS50043">
    <property type="entry name" value="HTH_LUXR_2"/>
    <property type="match status" value="1"/>
</dbReference>
<evidence type="ECO:0000259" key="5">
    <source>
        <dbReference type="PROSITE" id="PS50110"/>
    </source>
</evidence>
<reference evidence="6 7" key="1">
    <citation type="submission" date="2018-09" db="EMBL/GenBank/DDBJ databases">
        <title>Marinorhizobium profundi gen. nov., sp. nov., isolated from a deep-sea sediment sample from the New Britain Trench and proposal of Marinorhizobiaceae fam. nov. in the order Rhizobiales of the class Alphaproteobacteria.</title>
        <authorList>
            <person name="Cao J."/>
        </authorList>
    </citation>
    <scope>NUCLEOTIDE SEQUENCE [LARGE SCALE GENOMIC DNA]</scope>
    <source>
        <strain evidence="6 7">WS11</strain>
    </source>
</reference>
<dbReference type="Proteomes" id="UP000268192">
    <property type="component" value="Chromosome"/>
</dbReference>
<dbReference type="InterPro" id="IPR001789">
    <property type="entry name" value="Sig_transdc_resp-reg_receiver"/>
</dbReference>
<dbReference type="KEGG" id="abaw:D5400_18330"/>
<dbReference type="Gene3D" id="3.40.50.2300">
    <property type="match status" value="1"/>
</dbReference>
<name>A0A3S9B806_9HYPH</name>
<evidence type="ECO:0000256" key="3">
    <source>
        <dbReference type="PROSITE-ProRule" id="PRU00169"/>
    </source>
</evidence>
<keyword evidence="2 6" id="KW-0238">DNA-binding</keyword>
<feature type="domain" description="HTH luxR-type" evidence="4">
    <location>
        <begin position="148"/>
        <end position="213"/>
    </location>
</feature>
<dbReference type="GO" id="GO:0006355">
    <property type="term" value="P:regulation of DNA-templated transcription"/>
    <property type="evidence" value="ECO:0007669"/>
    <property type="project" value="InterPro"/>
</dbReference>
<evidence type="ECO:0000256" key="1">
    <source>
        <dbReference type="ARBA" id="ARBA00022553"/>
    </source>
</evidence>
<dbReference type="InterPro" id="IPR039420">
    <property type="entry name" value="WalR-like"/>
</dbReference>
<organism evidence="6 7">
    <name type="scientific">Georhizobium profundi</name>
    <dbReference type="NCBI Taxonomy" id="2341112"/>
    <lineage>
        <taxon>Bacteria</taxon>
        <taxon>Pseudomonadati</taxon>
        <taxon>Pseudomonadota</taxon>
        <taxon>Alphaproteobacteria</taxon>
        <taxon>Hyphomicrobiales</taxon>
        <taxon>Rhizobiaceae</taxon>
        <taxon>Georhizobium</taxon>
    </lineage>
</organism>
<dbReference type="PANTHER" id="PTHR43214">
    <property type="entry name" value="TWO-COMPONENT RESPONSE REGULATOR"/>
    <property type="match status" value="1"/>
</dbReference>
<evidence type="ECO:0000259" key="4">
    <source>
        <dbReference type="PROSITE" id="PS50043"/>
    </source>
</evidence>
<dbReference type="InterPro" id="IPR000792">
    <property type="entry name" value="Tscrpt_reg_LuxR_C"/>
</dbReference>
<keyword evidence="1 3" id="KW-0597">Phosphoprotein</keyword>
<dbReference type="Pfam" id="PF00072">
    <property type="entry name" value="Response_reg"/>
    <property type="match status" value="1"/>
</dbReference>
<dbReference type="AlphaFoldDB" id="A0A3S9B806"/>
<dbReference type="GO" id="GO:0000160">
    <property type="term" value="P:phosphorelay signal transduction system"/>
    <property type="evidence" value="ECO:0007669"/>
    <property type="project" value="InterPro"/>
</dbReference>
<dbReference type="InterPro" id="IPR011006">
    <property type="entry name" value="CheY-like_superfamily"/>
</dbReference>
<dbReference type="RefSeq" id="WP_126011425.1">
    <property type="nucleotide sequence ID" value="NZ_CP032509.1"/>
</dbReference>
<feature type="domain" description="Response regulatory" evidence="5">
    <location>
        <begin position="6"/>
        <end position="121"/>
    </location>
</feature>
<dbReference type="GO" id="GO:0003677">
    <property type="term" value="F:DNA binding"/>
    <property type="evidence" value="ECO:0007669"/>
    <property type="project" value="UniProtKB-KW"/>
</dbReference>
<evidence type="ECO:0000256" key="2">
    <source>
        <dbReference type="ARBA" id="ARBA00023125"/>
    </source>
</evidence>
<dbReference type="OrthoDB" id="3678174at2"/>
<dbReference type="SMART" id="SM00421">
    <property type="entry name" value="HTH_LUXR"/>
    <property type="match status" value="1"/>
</dbReference>
<dbReference type="PROSITE" id="PS50110">
    <property type="entry name" value="RESPONSE_REGULATORY"/>
    <property type="match status" value="1"/>
</dbReference>
<proteinExistence type="predicted"/>
<protein>
    <submittedName>
        <fullName evidence="6">DNA-binding response regulator</fullName>
    </submittedName>
</protein>
<feature type="modified residue" description="4-aspartylphosphate" evidence="3">
    <location>
        <position position="57"/>
    </location>
</feature>
<evidence type="ECO:0000313" key="6">
    <source>
        <dbReference type="EMBL" id="AZN72981.1"/>
    </source>
</evidence>
<dbReference type="SUPFAM" id="SSF52172">
    <property type="entry name" value="CheY-like"/>
    <property type="match status" value="1"/>
</dbReference>
<keyword evidence="7" id="KW-1185">Reference proteome</keyword>
<dbReference type="EMBL" id="CP032509">
    <property type="protein sequence ID" value="AZN72981.1"/>
    <property type="molecule type" value="Genomic_DNA"/>
</dbReference>
<dbReference type="Pfam" id="PF00196">
    <property type="entry name" value="GerE"/>
    <property type="match status" value="1"/>
</dbReference>
<dbReference type="CDD" id="cd17535">
    <property type="entry name" value="REC_NarL-like"/>
    <property type="match status" value="1"/>
</dbReference>
<dbReference type="InterPro" id="IPR016032">
    <property type="entry name" value="Sig_transdc_resp-reg_C-effctor"/>
</dbReference>
<accession>A0A3S9B806</accession>
<dbReference type="SUPFAM" id="SSF46894">
    <property type="entry name" value="C-terminal effector domain of the bipartite response regulators"/>
    <property type="match status" value="1"/>
</dbReference>
<dbReference type="CDD" id="cd06170">
    <property type="entry name" value="LuxR_C_like"/>
    <property type="match status" value="1"/>
</dbReference>
<evidence type="ECO:0000313" key="7">
    <source>
        <dbReference type="Proteomes" id="UP000268192"/>
    </source>
</evidence>
<dbReference type="PRINTS" id="PR00038">
    <property type="entry name" value="HTHLUXR"/>
</dbReference>
<sequence length="222" mass="23784">MARSVSVIVVDDHSIFRAGVVQSLALDPHIRVIAEGSSADEAEALAERLRPDIALIDVSMPGGGIEAARAITQSVPETKVVMLTVSENDDDVFDAVEAGAIGYILKGTSARELISAVQNVASGQTHMAPKLALALLARARRRDQVDPQWTALESLTPRERSVLSLVARGLSNREVATTLQVGEKAVKSHLTGIFGKLKVRNRTEATLIAKAYEKQIAEWQAG</sequence>
<dbReference type="SMART" id="SM00448">
    <property type="entry name" value="REC"/>
    <property type="match status" value="1"/>
</dbReference>
<gene>
    <name evidence="6" type="ORF">D5400_18330</name>
</gene>
<dbReference type="InterPro" id="IPR058245">
    <property type="entry name" value="NreC/VraR/RcsB-like_REC"/>
</dbReference>